<proteinExistence type="predicted"/>
<name>A0A9W6WAA9_9ACTN</name>
<evidence type="ECO:0000313" key="2">
    <source>
        <dbReference type="EMBL" id="GLZ77450.1"/>
    </source>
</evidence>
<feature type="region of interest" description="Disordered" evidence="1">
    <location>
        <begin position="48"/>
        <end position="69"/>
    </location>
</feature>
<evidence type="ECO:0000313" key="3">
    <source>
        <dbReference type="Proteomes" id="UP001165079"/>
    </source>
</evidence>
<evidence type="ECO:0000256" key="1">
    <source>
        <dbReference type="SAM" id="MobiDB-lite"/>
    </source>
</evidence>
<sequence length="69" mass="6463">MLRFGGTPGSQYGSPVALMPAAGAPGYGGYERVITGGGWGAAAIGSGAAGPKAHGCAPGRAYGPGSGRA</sequence>
<protein>
    <submittedName>
        <fullName evidence="2">Uncharacterized protein</fullName>
    </submittedName>
</protein>
<accession>A0A9W6WAA9</accession>
<comment type="caution">
    <text evidence="2">The sequence shown here is derived from an EMBL/GenBank/DDBJ whole genome shotgun (WGS) entry which is preliminary data.</text>
</comment>
<keyword evidence="3" id="KW-1185">Reference proteome</keyword>
<organism evidence="2 3">
    <name type="scientific">Actinorhabdospora filicis</name>
    <dbReference type="NCBI Taxonomy" id="1785913"/>
    <lineage>
        <taxon>Bacteria</taxon>
        <taxon>Bacillati</taxon>
        <taxon>Actinomycetota</taxon>
        <taxon>Actinomycetes</taxon>
        <taxon>Micromonosporales</taxon>
        <taxon>Micromonosporaceae</taxon>
        <taxon>Actinorhabdospora</taxon>
    </lineage>
</organism>
<reference evidence="2" key="1">
    <citation type="submission" date="2023-03" db="EMBL/GenBank/DDBJ databases">
        <title>Actinorhabdospora filicis NBRC 111898.</title>
        <authorList>
            <person name="Ichikawa N."/>
            <person name="Sato H."/>
            <person name="Tonouchi N."/>
        </authorList>
    </citation>
    <scope>NUCLEOTIDE SEQUENCE</scope>
    <source>
        <strain evidence="2">NBRC 111898</strain>
    </source>
</reference>
<dbReference type="Proteomes" id="UP001165079">
    <property type="component" value="Unassembled WGS sequence"/>
</dbReference>
<dbReference type="EMBL" id="BSTX01000001">
    <property type="protein sequence ID" value="GLZ77450.1"/>
    <property type="molecule type" value="Genomic_DNA"/>
</dbReference>
<dbReference type="AlphaFoldDB" id="A0A9W6WAA9"/>
<gene>
    <name evidence="2" type="ORF">Afil01_22570</name>
</gene>